<evidence type="ECO:0000313" key="2">
    <source>
        <dbReference type="Proteomes" id="UP000068164"/>
    </source>
</evidence>
<proteinExistence type="predicted"/>
<dbReference type="RefSeq" id="WP_062374711.1">
    <property type="nucleotide sequence ID" value="NZ_LNCD01000137.1"/>
</dbReference>
<comment type="caution">
    <text evidence="1">The sequence shown here is derived from an EMBL/GenBank/DDBJ whole genome shotgun (WGS) entry which is preliminary data.</text>
</comment>
<protein>
    <submittedName>
        <fullName evidence="1">Uncharacterized protein</fullName>
    </submittedName>
</protein>
<evidence type="ECO:0000313" key="1">
    <source>
        <dbReference type="EMBL" id="KWV42103.1"/>
    </source>
</evidence>
<accession>A0A109J4A0</accession>
<sequence length="126" mass="14118">MLHHRRKVPDRETLAAHLAAGMTIEHIAETYEVGIRALRMHLARYGLIEVRTSAARLAEALNRAPPPRTPRNGDIRFRDDRTTFIRDFYMGGNSFQLRQLSLPRVSMHVAAIAAKPTIGGAHGANR</sequence>
<name>A0A109J4A0_9HYPH</name>
<gene>
    <name evidence="1" type="ORF">AS026_21065</name>
</gene>
<organism evidence="1 2">
    <name type="scientific">Rhizobium altiplani</name>
    <dbReference type="NCBI Taxonomy" id="1864509"/>
    <lineage>
        <taxon>Bacteria</taxon>
        <taxon>Pseudomonadati</taxon>
        <taxon>Pseudomonadota</taxon>
        <taxon>Alphaproteobacteria</taxon>
        <taxon>Hyphomicrobiales</taxon>
        <taxon>Rhizobiaceae</taxon>
        <taxon>Rhizobium/Agrobacterium group</taxon>
        <taxon>Rhizobium</taxon>
    </lineage>
</organism>
<dbReference type="AlphaFoldDB" id="A0A109J4A0"/>
<keyword evidence="2" id="KW-1185">Reference proteome</keyword>
<dbReference type="EMBL" id="LNCD01000137">
    <property type="protein sequence ID" value="KWV42103.1"/>
    <property type="molecule type" value="Genomic_DNA"/>
</dbReference>
<reference evidence="1 2" key="1">
    <citation type="submission" date="2015-11" db="EMBL/GenBank/DDBJ databases">
        <title>Draft Genome Sequence of the Strain BR 10423 (Rhizobium sp.) isolated from nodules of Mimosa pudica.</title>
        <authorList>
            <person name="Barauna A.C."/>
            <person name="Zilli J.E."/>
            <person name="Simoes-Araujo J.L."/>
            <person name="Reis V.M."/>
            <person name="James E.K."/>
            <person name="Reis F.B.Jr."/>
            <person name="Rouws L.F."/>
            <person name="Passos S.R."/>
            <person name="Gois S.R."/>
        </authorList>
    </citation>
    <scope>NUCLEOTIDE SEQUENCE [LARGE SCALE GENOMIC DNA]</scope>
    <source>
        <strain evidence="1 2">BR10423</strain>
    </source>
</reference>
<dbReference type="Proteomes" id="UP000068164">
    <property type="component" value="Unassembled WGS sequence"/>
</dbReference>
<dbReference type="OrthoDB" id="10013912at2"/>